<keyword evidence="2 3" id="KW-0371">Homeobox</keyword>
<evidence type="ECO:0000256" key="4">
    <source>
        <dbReference type="SAM" id="MobiDB-lite"/>
    </source>
</evidence>
<dbReference type="SUPFAM" id="SSF46689">
    <property type="entry name" value="Homeodomain-like"/>
    <property type="match status" value="1"/>
</dbReference>
<feature type="compositionally biased region" description="Low complexity" evidence="4">
    <location>
        <begin position="132"/>
        <end position="148"/>
    </location>
</feature>
<dbReference type="PANTHER" id="PTHR47713">
    <property type="entry name" value="HOMEODOMAIN-LIKE SUPERFAMILY PROTEIN"/>
    <property type="match status" value="1"/>
</dbReference>
<evidence type="ECO:0000313" key="7">
    <source>
        <dbReference type="EMBL" id="CAJ1964818.1"/>
    </source>
</evidence>
<feature type="compositionally biased region" description="Basic and acidic residues" evidence="4">
    <location>
        <begin position="463"/>
        <end position="472"/>
    </location>
</feature>
<feature type="compositionally biased region" description="Polar residues" evidence="4">
    <location>
        <begin position="494"/>
        <end position="509"/>
    </location>
</feature>
<dbReference type="Gramene" id="rna-AYBTSS11_LOCUS20520">
    <property type="protein sequence ID" value="CAJ1964816.1"/>
    <property type="gene ID" value="gene-AYBTSS11_LOCUS20520"/>
</dbReference>
<keyword evidence="2 3" id="KW-0238">DNA-binding</keyword>
<feature type="DNA-binding region" description="Homeobox" evidence="2">
    <location>
        <begin position="3"/>
        <end position="62"/>
    </location>
</feature>
<proteinExistence type="predicted"/>
<evidence type="ECO:0000256" key="3">
    <source>
        <dbReference type="RuleBase" id="RU000682"/>
    </source>
</evidence>
<accession>A0AA86SQ36</accession>
<feature type="region of interest" description="Disordered" evidence="4">
    <location>
        <begin position="463"/>
        <end position="509"/>
    </location>
</feature>
<dbReference type="Pfam" id="PF00046">
    <property type="entry name" value="Homeodomain"/>
    <property type="match status" value="1"/>
</dbReference>
<organism evidence="6 8">
    <name type="scientific">Sphenostylis stenocarpa</name>
    <dbReference type="NCBI Taxonomy" id="92480"/>
    <lineage>
        <taxon>Eukaryota</taxon>
        <taxon>Viridiplantae</taxon>
        <taxon>Streptophyta</taxon>
        <taxon>Embryophyta</taxon>
        <taxon>Tracheophyta</taxon>
        <taxon>Spermatophyta</taxon>
        <taxon>Magnoliopsida</taxon>
        <taxon>eudicotyledons</taxon>
        <taxon>Gunneridae</taxon>
        <taxon>Pentapetalae</taxon>
        <taxon>rosids</taxon>
        <taxon>fabids</taxon>
        <taxon>Fabales</taxon>
        <taxon>Fabaceae</taxon>
        <taxon>Papilionoideae</taxon>
        <taxon>50 kb inversion clade</taxon>
        <taxon>NPAAA clade</taxon>
        <taxon>indigoferoid/millettioid clade</taxon>
        <taxon>Phaseoleae</taxon>
        <taxon>Sphenostylis</taxon>
    </lineage>
</organism>
<dbReference type="PROSITE" id="PS50071">
    <property type="entry name" value="HOMEOBOX_2"/>
    <property type="match status" value="1"/>
</dbReference>
<name>A0AA86SQ36_9FABA</name>
<evidence type="ECO:0000256" key="2">
    <source>
        <dbReference type="PROSITE-ProRule" id="PRU00108"/>
    </source>
</evidence>
<keyword evidence="8" id="KW-1185">Reference proteome</keyword>
<gene>
    <name evidence="6" type="ORF">AYBTSS11_LOCUS20520</name>
    <name evidence="7" type="ORF">AYBTSS11_LOCUS20521</name>
</gene>
<feature type="region of interest" description="Disordered" evidence="4">
    <location>
        <begin position="132"/>
        <end position="184"/>
    </location>
</feature>
<dbReference type="SMART" id="SM00389">
    <property type="entry name" value="HOX"/>
    <property type="match status" value="1"/>
</dbReference>
<evidence type="ECO:0000313" key="6">
    <source>
        <dbReference type="EMBL" id="CAJ1964816.1"/>
    </source>
</evidence>
<dbReference type="GO" id="GO:0003677">
    <property type="term" value="F:DNA binding"/>
    <property type="evidence" value="ECO:0007669"/>
    <property type="project" value="UniProtKB-UniRule"/>
</dbReference>
<evidence type="ECO:0000259" key="5">
    <source>
        <dbReference type="PROSITE" id="PS50071"/>
    </source>
</evidence>
<dbReference type="Proteomes" id="UP001189624">
    <property type="component" value="Chromosome 6"/>
</dbReference>
<dbReference type="EMBL" id="OY731403">
    <property type="protein sequence ID" value="CAJ1964816.1"/>
    <property type="molecule type" value="Genomic_DNA"/>
</dbReference>
<keyword evidence="2 3" id="KW-0539">Nucleus</keyword>
<dbReference type="EMBL" id="OY731403">
    <property type="protein sequence ID" value="CAJ1964818.1"/>
    <property type="molecule type" value="Genomic_DNA"/>
</dbReference>
<dbReference type="InterPro" id="IPR001356">
    <property type="entry name" value="HD"/>
</dbReference>
<dbReference type="Gene3D" id="1.10.10.60">
    <property type="entry name" value="Homeodomain-like"/>
    <property type="match status" value="1"/>
</dbReference>
<dbReference type="InterPro" id="IPR009057">
    <property type="entry name" value="Homeodomain-like_sf"/>
</dbReference>
<reference evidence="6" key="1">
    <citation type="submission" date="2023-10" db="EMBL/GenBank/DDBJ databases">
        <authorList>
            <person name="Domelevo Entfellner J.-B."/>
        </authorList>
    </citation>
    <scope>NUCLEOTIDE SEQUENCE</scope>
</reference>
<protein>
    <recommendedName>
        <fullName evidence="5">Homeobox domain-containing protein</fullName>
    </recommendedName>
</protein>
<dbReference type="AlphaFoldDB" id="A0AA86SQ36"/>
<sequence>MEKNKKRRLKTPAQLTALENFYNDHKYPTEEMKSELAEELELTEKQISGWFCHRRLKDKKLLNDEVGANGRQDRSSGVIQDRGSGLLQDSCGSTKHGDYRYLDLKEVESHGLYNHDFAVADMAYEHRNHLYTENNSATDNTSSESSSSLQDRMLPQGQDPYDMEPSTDLMPNGSLPPLNPKGANKMRYKPSGYLKVKGEIEHAAITAVKKQLGKHFQEEGPLLSVEFDTVPPGAFECQTADLANEGYYDANPALPNSPEVSAMKKQSSLSSRHDSYYTKLRSQDSHMEGGDCGSLHDSDFQDKKLHKRINQRPTFHSFTNHFPHKNSSLDLYVDSTGDTSAYSSAKNHRMGAKHGFEGMRSDSASNPSDHYEDNTAAVKPIDSLLHLYDNSNLKNVQKNEYVKSKPSIHNKSQIFLNAEGKGLTKRMAKEENFNGDRKLKMQYHDPDGIRVLSNEKMVAKRAKVDPFEEYDVKQAPVSDLEPRKTQRSAAEMPSSFSQDETAEISSSVD</sequence>
<comment type="subcellular location">
    <subcellularLocation>
        <location evidence="1 2 3">Nucleus</location>
    </subcellularLocation>
</comment>
<feature type="domain" description="Homeobox" evidence="5">
    <location>
        <begin position="1"/>
        <end position="61"/>
    </location>
</feature>
<feature type="region of interest" description="Disordered" evidence="4">
    <location>
        <begin position="280"/>
        <end position="299"/>
    </location>
</feature>
<dbReference type="CDD" id="cd00086">
    <property type="entry name" value="homeodomain"/>
    <property type="match status" value="1"/>
</dbReference>
<dbReference type="Gramene" id="rna-AYBTSS11_LOCUS20521">
    <property type="protein sequence ID" value="CAJ1964818.1"/>
    <property type="gene ID" value="gene-AYBTSS11_LOCUS20521"/>
</dbReference>
<dbReference type="GO" id="GO:0005634">
    <property type="term" value="C:nucleus"/>
    <property type="evidence" value="ECO:0007669"/>
    <property type="project" value="UniProtKB-SubCell"/>
</dbReference>
<evidence type="ECO:0000256" key="1">
    <source>
        <dbReference type="ARBA" id="ARBA00004123"/>
    </source>
</evidence>
<dbReference type="PANTHER" id="PTHR47713:SF2">
    <property type="entry name" value="HOMEODOMAIN-LIKE SUPERFAMILY PROTEIN"/>
    <property type="match status" value="1"/>
</dbReference>
<evidence type="ECO:0000313" key="8">
    <source>
        <dbReference type="Proteomes" id="UP001189624"/>
    </source>
</evidence>